<feature type="domain" description="Major facilitator superfamily (MFS) profile" evidence="7">
    <location>
        <begin position="12"/>
        <end position="334"/>
    </location>
</feature>
<dbReference type="SUPFAM" id="SSF103473">
    <property type="entry name" value="MFS general substrate transporter"/>
    <property type="match status" value="1"/>
</dbReference>
<evidence type="ECO:0000313" key="8">
    <source>
        <dbReference type="EMBL" id="RNJ56526.1"/>
    </source>
</evidence>
<organism evidence="8 9">
    <name type="scientific">Verticillium nonalfalfae</name>
    <dbReference type="NCBI Taxonomy" id="1051616"/>
    <lineage>
        <taxon>Eukaryota</taxon>
        <taxon>Fungi</taxon>
        <taxon>Dikarya</taxon>
        <taxon>Ascomycota</taxon>
        <taxon>Pezizomycotina</taxon>
        <taxon>Sordariomycetes</taxon>
        <taxon>Hypocreomycetidae</taxon>
        <taxon>Glomerellales</taxon>
        <taxon>Plectosphaerellaceae</taxon>
        <taxon>Verticillium</taxon>
    </lineage>
</organism>
<evidence type="ECO:0000256" key="3">
    <source>
        <dbReference type="ARBA" id="ARBA00022692"/>
    </source>
</evidence>
<evidence type="ECO:0000256" key="5">
    <source>
        <dbReference type="ARBA" id="ARBA00023136"/>
    </source>
</evidence>
<evidence type="ECO:0000313" key="9">
    <source>
        <dbReference type="Proteomes" id="UP000267145"/>
    </source>
</evidence>
<keyword evidence="3 6" id="KW-0812">Transmembrane</keyword>
<feature type="transmembrane region" description="Helical" evidence="6">
    <location>
        <begin position="108"/>
        <end position="126"/>
    </location>
</feature>
<dbReference type="RefSeq" id="XP_028494684.1">
    <property type="nucleotide sequence ID" value="XM_028641246.1"/>
</dbReference>
<feature type="transmembrane region" description="Helical" evidence="6">
    <location>
        <begin position="138"/>
        <end position="159"/>
    </location>
</feature>
<evidence type="ECO:0000256" key="6">
    <source>
        <dbReference type="SAM" id="Phobius"/>
    </source>
</evidence>
<reference evidence="8 9" key="1">
    <citation type="submission" date="2018-10" db="EMBL/GenBank/DDBJ databases">
        <title>Genome sequence of Verticillium nonalfalfae VnAa140.</title>
        <authorList>
            <person name="Stajich J.E."/>
            <person name="Kasson M.T."/>
        </authorList>
    </citation>
    <scope>NUCLEOTIDE SEQUENCE [LARGE SCALE GENOMIC DNA]</scope>
    <source>
        <strain evidence="8 9">VnAa140</strain>
    </source>
</reference>
<feature type="transmembrane region" description="Helical" evidence="6">
    <location>
        <begin position="298"/>
        <end position="319"/>
    </location>
</feature>
<dbReference type="Gene3D" id="1.20.1250.20">
    <property type="entry name" value="MFS general substrate transporter like domains"/>
    <property type="match status" value="1"/>
</dbReference>
<protein>
    <recommendedName>
        <fullName evidence="7">Major facilitator superfamily (MFS) profile domain-containing protein</fullName>
    </recommendedName>
</protein>
<dbReference type="EMBL" id="RBVV01000055">
    <property type="protein sequence ID" value="RNJ56526.1"/>
    <property type="molecule type" value="Genomic_DNA"/>
</dbReference>
<evidence type="ECO:0000256" key="2">
    <source>
        <dbReference type="ARBA" id="ARBA00022448"/>
    </source>
</evidence>
<keyword evidence="9" id="KW-1185">Reference proteome</keyword>
<dbReference type="GO" id="GO:0022857">
    <property type="term" value="F:transmembrane transporter activity"/>
    <property type="evidence" value="ECO:0007669"/>
    <property type="project" value="InterPro"/>
</dbReference>
<comment type="caution">
    <text evidence="8">The sequence shown here is derived from an EMBL/GenBank/DDBJ whole genome shotgun (WGS) entry which is preliminary data.</text>
</comment>
<name>A0A3M9Y9T5_9PEZI</name>
<dbReference type="Proteomes" id="UP000267145">
    <property type="component" value="Unassembled WGS sequence"/>
</dbReference>
<keyword evidence="4 6" id="KW-1133">Transmembrane helix</keyword>
<feature type="transmembrane region" description="Helical" evidence="6">
    <location>
        <begin position="51"/>
        <end position="71"/>
    </location>
</feature>
<keyword evidence="2" id="KW-0813">Transport</keyword>
<proteinExistence type="predicted"/>
<dbReference type="InterPro" id="IPR020846">
    <property type="entry name" value="MFS_dom"/>
</dbReference>
<gene>
    <name evidence="8" type="ORF">D7B24_007131</name>
</gene>
<dbReference type="PANTHER" id="PTHR43791">
    <property type="entry name" value="PERMEASE-RELATED"/>
    <property type="match status" value="1"/>
</dbReference>
<dbReference type="PROSITE" id="PS50850">
    <property type="entry name" value="MFS"/>
    <property type="match status" value="1"/>
</dbReference>
<evidence type="ECO:0000256" key="4">
    <source>
        <dbReference type="ARBA" id="ARBA00022989"/>
    </source>
</evidence>
<dbReference type="InterPro" id="IPR011701">
    <property type="entry name" value="MFS"/>
</dbReference>
<dbReference type="InterPro" id="IPR036259">
    <property type="entry name" value="MFS_trans_sf"/>
</dbReference>
<accession>A0A3M9Y9T5</accession>
<sequence length="334" mass="37468">MKKRGSWIDTAIMPLLTLGFYALQLDRGNIGNALTDFFLRDIGITQNHFNIGQQLLSLGIIILEIPINLVLYRIGPVLWLGGQMMAWGLIATFQAFQKGLAAYYVTRFLLGLGEAGFIPGSLYTITRWYKRNETSKRFSIFFLGNMLASATSGLIAFGILRMRGIAGLGGWQWLFILEGVFTVVVGVTFLSFFPKSPSDPTSLLRFKWFTERERQIMVARILRDDPSKSQSRPRISWQETKQAANPVNGSWVSLNAKTAGERSITMAIHIMAANCSGLVGKQVFRQEDAPVYREGWKLILILSSLAVLFSVLANIQYYLGNARQVARSGLKYLY</sequence>
<comment type="subcellular location">
    <subcellularLocation>
        <location evidence="1">Membrane</location>
        <topology evidence="1">Multi-pass membrane protein</topology>
    </subcellularLocation>
</comment>
<evidence type="ECO:0000259" key="7">
    <source>
        <dbReference type="PROSITE" id="PS50850"/>
    </source>
</evidence>
<dbReference type="PANTHER" id="PTHR43791:SF32">
    <property type="entry name" value="MAJOR FACILITATOR SUPERFAMILY (MFS) PROFILE DOMAIN-CONTAINING PROTEIN"/>
    <property type="match status" value="1"/>
</dbReference>
<evidence type="ECO:0000256" key="1">
    <source>
        <dbReference type="ARBA" id="ARBA00004141"/>
    </source>
</evidence>
<feature type="transmembrane region" description="Helical" evidence="6">
    <location>
        <begin position="171"/>
        <end position="193"/>
    </location>
</feature>
<dbReference type="GeneID" id="39610820"/>
<keyword evidence="5 6" id="KW-0472">Membrane</keyword>
<dbReference type="AlphaFoldDB" id="A0A3M9Y9T5"/>
<dbReference type="Pfam" id="PF07690">
    <property type="entry name" value="MFS_1"/>
    <property type="match status" value="1"/>
</dbReference>
<dbReference type="GO" id="GO:0016020">
    <property type="term" value="C:membrane"/>
    <property type="evidence" value="ECO:0007669"/>
    <property type="project" value="UniProtKB-SubCell"/>
</dbReference>
<dbReference type="STRING" id="1051616.A0A3M9Y9T5"/>